<dbReference type="PANTHER" id="PTHR12277">
    <property type="entry name" value="ALPHA/BETA HYDROLASE DOMAIN-CONTAINING PROTEIN"/>
    <property type="match status" value="1"/>
</dbReference>
<dbReference type="AlphaFoldDB" id="A0AAV9IKT8"/>
<dbReference type="InterPro" id="IPR029058">
    <property type="entry name" value="AB_hydrolase_fold"/>
</dbReference>
<dbReference type="EMBL" id="JANCYU010000057">
    <property type="protein sequence ID" value="KAK4527919.1"/>
    <property type="molecule type" value="Genomic_DNA"/>
</dbReference>
<dbReference type="PANTHER" id="PTHR12277:SF81">
    <property type="entry name" value="PROTEIN ABHD13"/>
    <property type="match status" value="1"/>
</dbReference>
<keyword evidence="3" id="KW-1185">Reference proteome</keyword>
<dbReference type="Pfam" id="PF00561">
    <property type="entry name" value="Abhydrolase_1"/>
    <property type="match status" value="1"/>
</dbReference>
<gene>
    <name evidence="2" type="ORF">GAYE_SCF46G5852</name>
</gene>
<feature type="domain" description="AB hydrolase-1" evidence="1">
    <location>
        <begin position="78"/>
        <end position="190"/>
    </location>
</feature>
<dbReference type="SUPFAM" id="SSF53474">
    <property type="entry name" value="alpha/beta-Hydrolases"/>
    <property type="match status" value="1"/>
</dbReference>
<name>A0AAV9IKT8_9RHOD</name>
<comment type="caution">
    <text evidence="2">The sequence shown here is derived from an EMBL/GenBank/DDBJ whole genome shotgun (WGS) entry which is preliminary data.</text>
</comment>
<dbReference type="GO" id="GO:0016020">
    <property type="term" value="C:membrane"/>
    <property type="evidence" value="ECO:0007669"/>
    <property type="project" value="TreeGrafter"/>
</dbReference>
<accession>A0AAV9IKT8</accession>
<dbReference type="Proteomes" id="UP001300502">
    <property type="component" value="Unassembled WGS sequence"/>
</dbReference>
<evidence type="ECO:0000259" key="1">
    <source>
        <dbReference type="Pfam" id="PF00561"/>
    </source>
</evidence>
<reference evidence="2 3" key="1">
    <citation type="submission" date="2022-07" db="EMBL/GenBank/DDBJ databases">
        <title>Genome-wide signatures of adaptation to extreme environments.</title>
        <authorList>
            <person name="Cho C.H."/>
            <person name="Yoon H.S."/>
        </authorList>
    </citation>
    <scope>NUCLEOTIDE SEQUENCE [LARGE SCALE GENOMIC DNA]</scope>
    <source>
        <strain evidence="2 3">108.79 E11</strain>
    </source>
</reference>
<sequence length="289" mass="32775">MSLVHGLLYAAVTLIGSAAAGLYIFQENLLYHPSIPTRRYEENPNDYLMAYRDIFLETEDSIRIHCWLVLQSNSRNAPTFLYFHGNAGNISHRLSDVQHFYSKVGCNVFMVSYRGYGESEGRPSEKGIRLDADAALRFIRSCELVDPRQIFVFGRSIGGAVAIYLAHKFQRELRGVVVENTFTSIDDMIDYVLPALRWCKFLNRNKWNSAALVPALTCPILFLSGLRDELVPPKLMQQLYNLATRSAYRQMVTFADGTHNDTWFRGGSAYYDAIATFVQKALSISAVKE</sequence>
<dbReference type="Gene3D" id="3.40.50.1820">
    <property type="entry name" value="alpha/beta hydrolase"/>
    <property type="match status" value="1"/>
</dbReference>
<dbReference type="InterPro" id="IPR000073">
    <property type="entry name" value="AB_hydrolase_1"/>
</dbReference>
<proteinExistence type="predicted"/>
<evidence type="ECO:0000313" key="3">
    <source>
        <dbReference type="Proteomes" id="UP001300502"/>
    </source>
</evidence>
<organism evidence="2 3">
    <name type="scientific">Galdieria yellowstonensis</name>
    <dbReference type="NCBI Taxonomy" id="3028027"/>
    <lineage>
        <taxon>Eukaryota</taxon>
        <taxon>Rhodophyta</taxon>
        <taxon>Bangiophyceae</taxon>
        <taxon>Galdieriales</taxon>
        <taxon>Galdieriaceae</taxon>
        <taxon>Galdieria</taxon>
    </lineage>
</organism>
<protein>
    <recommendedName>
        <fullName evidence="1">AB hydrolase-1 domain-containing protein</fullName>
    </recommendedName>
</protein>
<dbReference type="GO" id="GO:0008474">
    <property type="term" value="F:palmitoyl-(protein) hydrolase activity"/>
    <property type="evidence" value="ECO:0007669"/>
    <property type="project" value="TreeGrafter"/>
</dbReference>
<evidence type="ECO:0000313" key="2">
    <source>
        <dbReference type="EMBL" id="KAK4527919.1"/>
    </source>
</evidence>